<evidence type="ECO:0000256" key="4">
    <source>
        <dbReference type="PIRSR" id="PIRSR000915-2"/>
    </source>
</evidence>
<dbReference type="GO" id="GO:0005737">
    <property type="term" value="C:cytoplasm"/>
    <property type="evidence" value="ECO:0007669"/>
    <property type="project" value="TreeGrafter"/>
</dbReference>
<feature type="binding site" evidence="5">
    <location>
        <position position="28"/>
    </location>
    <ligand>
        <name>Mg(2+)</name>
        <dbReference type="ChEBI" id="CHEBI:18420"/>
    </ligand>
</feature>
<dbReference type="InterPro" id="IPR036412">
    <property type="entry name" value="HAD-like_sf"/>
</dbReference>
<feature type="binding site" evidence="5">
    <location>
        <position position="26"/>
    </location>
    <ligand>
        <name>Mg(2+)</name>
        <dbReference type="ChEBI" id="CHEBI:18420"/>
    </ligand>
</feature>
<sequence length="303" mass="33901">MSGLCEQLDPTKWAKLLKNIDTVIFDADGVLWLEMDAVPGSPELIERLAAMGKKIIIVTNNSTKSRIAYEEKCQKLGYKSIKKDDIVNPQVLCAVEVLQRTVLTKRKVYLIGIQGLKDELDHNGVQYVGDGSDHFENYSETEFLYDVPLDPEVGAVIVGFDSHFNYVKLMKAANYLRDPNCLFIASNEDTIFPGPNLNVTMAVATAAIVTAVKVAAQREPILMGKPFSTTYNYIRARWNIDPERTLMVGDRCNTDIKFGVDHGMKTMLVLSGVHSLADVDTYRKEDHKYLLPDFYAGKLGDLL</sequence>
<reference evidence="7" key="1">
    <citation type="submission" date="2022-11" db="UniProtKB">
        <authorList>
            <consortium name="WormBaseParasite"/>
        </authorList>
    </citation>
    <scope>IDENTIFICATION</scope>
</reference>
<organism evidence="6 7">
    <name type="scientific">Plectus sambesii</name>
    <dbReference type="NCBI Taxonomy" id="2011161"/>
    <lineage>
        <taxon>Eukaryota</taxon>
        <taxon>Metazoa</taxon>
        <taxon>Ecdysozoa</taxon>
        <taxon>Nematoda</taxon>
        <taxon>Chromadorea</taxon>
        <taxon>Plectida</taxon>
        <taxon>Plectina</taxon>
        <taxon>Plectoidea</taxon>
        <taxon>Plectidae</taxon>
        <taxon>Plectus</taxon>
    </lineage>
</organism>
<comment type="cofactor">
    <cofactor evidence="5">
        <name>Mg(2+)</name>
        <dbReference type="ChEBI" id="CHEBI:18420"/>
    </cofactor>
    <text evidence="5">Divalent metal ions. Mg(2+) is the most effective.</text>
</comment>
<dbReference type="InterPro" id="IPR006349">
    <property type="entry name" value="PGP_euk"/>
</dbReference>
<evidence type="ECO:0000256" key="2">
    <source>
        <dbReference type="PIRNR" id="PIRNR000915"/>
    </source>
</evidence>
<accession>A0A914VCI9</accession>
<dbReference type="PANTHER" id="PTHR19288">
    <property type="entry name" value="4-NITROPHENYLPHOSPHATASE-RELATED"/>
    <property type="match status" value="1"/>
</dbReference>
<dbReference type="GO" id="GO:0046872">
    <property type="term" value="F:metal ion binding"/>
    <property type="evidence" value="ECO:0007669"/>
    <property type="project" value="UniProtKB-KW"/>
</dbReference>
<feature type="binding site" evidence="5">
    <location>
        <position position="250"/>
    </location>
    <ligand>
        <name>Mg(2+)</name>
        <dbReference type="ChEBI" id="CHEBI:18420"/>
    </ligand>
</feature>
<protein>
    <submittedName>
        <fullName evidence="7">Phosphoglycolate phosphatase</fullName>
    </submittedName>
</protein>
<evidence type="ECO:0000313" key="6">
    <source>
        <dbReference type="Proteomes" id="UP000887566"/>
    </source>
</evidence>
<evidence type="ECO:0000256" key="3">
    <source>
        <dbReference type="PIRSR" id="PIRSR000915-1"/>
    </source>
</evidence>
<keyword evidence="5" id="KW-0479">Metal-binding</keyword>
<dbReference type="GO" id="GO:0016791">
    <property type="term" value="F:phosphatase activity"/>
    <property type="evidence" value="ECO:0007669"/>
    <property type="project" value="InterPro"/>
</dbReference>
<name>A0A914VCI9_9BILA</name>
<proteinExistence type="inferred from homology"/>
<dbReference type="PIRSF" id="PIRSF000915">
    <property type="entry name" value="PGP-type_phosphatase"/>
    <property type="match status" value="1"/>
</dbReference>
<feature type="active site" description="Proton donor" evidence="3">
    <location>
        <position position="28"/>
    </location>
</feature>
<evidence type="ECO:0000256" key="5">
    <source>
        <dbReference type="PIRSR" id="PIRSR000915-3"/>
    </source>
</evidence>
<keyword evidence="1 2" id="KW-0378">Hydrolase</keyword>
<keyword evidence="5" id="KW-0460">Magnesium</keyword>
<evidence type="ECO:0000313" key="7">
    <source>
        <dbReference type="WBParaSite" id="PSAMB.scaffold1711size28511.g14484.t1"/>
    </source>
</evidence>
<dbReference type="Pfam" id="PF13242">
    <property type="entry name" value="Hydrolase_like"/>
    <property type="match status" value="1"/>
</dbReference>
<dbReference type="SUPFAM" id="SSF56784">
    <property type="entry name" value="HAD-like"/>
    <property type="match status" value="1"/>
</dbReference>
<dbReference type="InterPro" id="IPR023214">
    <property type="entry name" value="HAD_sf"/>
</dbReference>
<dbReference type="AlphaFoldDB" id="A0A914VCI9"/>
<dbReference type="NCBIfam" id="TIGR01460">
    <property type="entry name" value="HAD-SF-IIA"/>
    <property type="match status" value="1"/>
</dbReference>
<dbReference type="Pfam" id="PF13344">
    <property type="entry name" value="Hydrolase_6"/>
    <property type="match status" value="1"/>
</dbReference>
<dbReference type="InterPro" id="IPR006357">
    <property type="entry name" value="HAD-SF_hydro_IIA"/>
</dbReference>
<dbReference type="NCBIfam" id="TIGR01452">
    <property type="entry name" value="PGP_euk"/>
    <property type="match status" value="1"/>
</dbReference>
<dbReference type="Gene3D" id="3.40.50.1000">
    <property type="entry name" value="HAD superfamily/HAD-like"/>
    <property type="match status" value="2"/>
</dbReference>
<dbReference type="WBParaSite" id="PSAMB.scaffold1711size28511.g14484.t1">
    <property type="protein sequence ID" value="PSAMB.scaffold1711size28511.g14484.t1"/>
    <property type="gene ID" value="PSAMB.scaffold1711size28511.g14484"/>
</dbReference>
<feature type="active site" description="Nucleophile" evidence="3">
    <location>
        <position position="26"/>
    </location>
</feature>
<comment type="similarity">
    <text evidence="2">Belongs to the HAD-like hydrolase superfamily.</text>
</comment>
<keyword evidence="6" id="KW-1185">Reference proteome</keyword>
<evidence type="ECO:0000256" key="1">
    <source>
        <dbReference type="ARBA" id="ARBA00022801"/>
    </source>
</evidence>
<dbReference type="Proteomes" id="UP000887566">
    <property type="component" value="Unplaced"/>
</dbReference>
<dbReference type="PANTHER" id="PTHR19288:SF83">
    <property type="entry name" value="PHOSPHOGLYCOLATE PHOSPHATASE"/>
    <property type="match status" value="1"/>
</dbReference>
<feature type="binding site" evidence="4">
    <location>
        <position position="225"/>
    </location>
    <ligand>
        <name>substrate</name>
    </ligand>
</feature>